<protein>
    <submittedName>
        <fullName evidence="1">Uncharacterized protein</fullName>
    </submittedName>
</protein>
<feature type="non-terminal residue" evidence="1">
    <location>
        <position position="204"/>
    </location>
</feature>
<evidence type="ECO:0000313" key="2">
    <source>
        <dbReference type="Proteomes" id="UP000310016"/>
    </source>
</evidence>
<keyword evidence="2" id="KW-1185">Reference proteome</keyword>
<sequence length="204" mass="23428">MNLAELRAAFRRDAMDQAEPYGWANKDVDAWLNEAVEEACIRARLLRFTDEYSMLPGDESAEIDHRCFEITRALWCEADGRQRELDQLDILERDANRRAVADGPRAFVHRDGLLDLDFPVSTTATLRLEGYRLACPMRVETDRPEIDRLHHRHLVDWALACAYRIPDIELEDASRALAAEARFERHFGPSPGARLRRAQTANTP</sequence>
<accession>A0A4U0P596</accession>
<evidence type="ECO:0000313" key="1">
    <source>
        <dbReference type="EMBL" id="TJZ62547.1"/>
    </source>
</evidence>
<dbReference type="EMBL" id="SUMF01000068">
    <property type="protein sequence ID" value="TJZ62547.1"/>
    <property type="molecule type" value="Genomic_DNA"/>
</dbReference>
<dbReference type="RefSeq" id="WP_136775171.1">
    <property type="nucleotide sequence ID" value="NZ_SUMF01000068.1"/>
</dbReference>
<gene>
    <name evidence="1" type="ORF">FAZ21_19900</name>
</gene>
<name>A0A4U0P596_9NEIS</name>
<dbReference type="Pfam" id="PF24175">
    <property type="entry name" value="SU10_adaptor"/>
    <property type="match status" value="1"/>
</dbReference>
<reference evidence="1 2" key="1">
    <citation type="submission" date="2019-04" db="EMBL/GenBank/DDBJ databases">
        <title>Chitiniphilus eburnea sp. nov., a novel chitinolytic bacterium isolated from aquaculture sludge.</title>
        <authorList>
            <person name="Sheng M."/>
        </authorList>
    </citation>
    <scope>NUCLEOTIDE SEQUENCE [LARGE SCALE GENOMIC DNA]</scope>
    <source>
        <strain evidence="1 2">HX-2-15</strain>
    </source>
</reference>
<dbReference type="InterPro" id="IPR056209">
    <property type="entry name" value="SU10_adaptor"/>
</dbReference>
<comment type="caution">
    <text evidence="1">The sequence shown here is derived from an EMBL/GenBank/DDBJ whole genome shotgun (WGS) entry which is preliminary data.</text>
</comment>
<dbReference type="AlphaFoldDB" id="A0A4U0P596"/>
<organism evidence="1 2">
    <name type="scientific">Chitiniphilus eburneus</name>
    <dbReference type="NCBI Taxonomy" id="2571148"/>
    <lineage>
        <taxon>Bacteria</taxon>
        <taxon>Pseudomonadati</taxon>
        <taxon>Pseudomonadota</taxon>
        <taxon>Betaproteobacteria</taxon>
        <taxon>Neisseriales</taxon>
        <taxon>Chitinibacteraceae</taxon>
        <taxon>Chitiniphilus</taxon>
    </lineage>
</organism>
<proteinExistence type="predicted"/>
<dbReference type="Proteomes" id="UP000310016">
    <property type="component" value="Unassembled WGS sequence"/>
</dbReference>
<dbReference type="OrthoDB" id="6880023at2"/>